<gene>
    <name evidence="4" type="ORF">H9900_04265</name>
</gene>
<dbReference type="Proteomes" id="UP000824162">
    <property type="component" value="Unassembled WGS sequence"/>
</dbReference>
<dbReference type="InterPro" id="IPR001130">
    <property type="entry name" value="TatD-like"/>
</dbReference>
<feature type="binding site" evidence="3">
    <location>
        <position position="205"/>
    </location>
    <ligand>
        <name>a divalent metal cation</name>
        <dbReference type="ChEBI" id="CHEBI:60240"/>
        <label>1</label>
    </ligand>
</feature>
<evidence type="ECO:0000313" key="5">
    <source>
        <dbReference type="Proteomes" id="UP000824162"/>
    </source>
</evidence>
<dbReference type="PIRSF" id="PIRSF005902">
    <property type="entry name" value="DNase_TatD"/>
    <property type="match status" value="1"/>
</dbReference>
<dbReference type="InterPro" id="IPR032466">
    <property type="entry name" value="Metal_Hydrolase"/>
</dbReference>
<dbReference type="AlphaFoldDB" id="A0A9D1PS07"/>
<sequence>MLKLFDTHAHIDDKQFDADRDEVIKKIRQSGVELLMEVGSDLESSKKAVEIAGSNSFIYSAVGIHPESADKADDEALYAIKKLAASENRVKAIGEIGIDYYYDNCPSRSEQIRCFERQIDIARELSLPIIVHDRRSKGDVMRVLKEKKVERAVLHCFSGSAETAEIFVKMGYMISFTGVITFKNAKKAVEALKAVPLENLMIETDSPYMTPEPHRGKRNDSSYVKFIAEKMAEIKGVTAEELAEITYQNGVKFFNIEEGLN</sequence>
<dbReference type="CDD" id="cd01310">
    <property type="entry name" value="TatD_DNAse"/>
    <property type="match status" value="1"/>
</dbReference>
<dbReference type="GO" id="GO:0016788">
    <property type="term" value="F:hydrolase activity, acting on ester bonds"/>
    <property type="evidence" value="ECO:0007669"/>
    <property type="project" value="InterPro"/>
</dbReference>
<protein>
    <submittedName>
        <fullName evidence="4">TatD family hydrolase</fullName>
    </submittedName>
</protein>
<evidence type="ECO:0000256" key="1">
    <source>
        <dbReference type="ARBA" id="ARBA00022723"/>
    </source>
</evidence>
<feature type="binding site" evidence="3">
    <location>
        <position position="155"/>
    </location>
    <ligand>
        <name>a divalent metal cation</name>
        <dbReference type="ChEBI" id="CHEBI:60240"/>
        <label>2</label>
    </ligand>
</feature>
<reference evidence="4" key="1">
    <citation type="journal article" date="2021" name="PeerJ">
        <title>Extensive microbial diversity within the chicken gut microbiome revealed by metagenomics and culture.</title>
        <authorList>
            <person name="Gilroy R."/>
            <person name="Ravi A."/>
            <person name="Getino M."/>
            <person name="Pursley I."/>
            <person name="Horton D.L."/>
            <person name="Alikhan N.F."/>
            <person name="Baker D."/>
            <person name="Gharbi K."/>
            <person name="Hall N."/>
            <person name="Watson M."/>
            <person name="Adriaenssens E.M."/>
            <person name="Foster-Nyarko E."/>
            <person name="Jarju S."/>
            <person name="Secka A."/>
            <person name="Antonio M."/>
            <person name="Oren A."/>
            <person name="Chaudhuri R.R."/>
            <person name="La Ragione R."/>
            <person name="Hildebrand F."/>
            <person name="Pallen M.J."/>
        </authorList>
    </citation>
    <scope>NUCLEOTIDE SEQUENCE</scope>
    <source>
        <strain evidence="4">5790</strain>
    </source>
</reference>
<dbReference type="EMBL" id="DXIJ01000087">
    <property type="protein sequence ID" value="HIV86006.1"/>
    <property type="molecule type" value="Genomic_DNA"/>
</dbReference>
<evidence type="ECO:0000256" key="3">
    <source>
        <dbReference type="PIRSR" id="PIRSR005902-1"/>
    </source>
</evidence>
<dbReference type="PROSITE" id="PS01137">
    <property type="entry name" value="TATD_1"/>
    <property type="match status" value="1"/>
</dbReference>
<dbReference type="Pfam" id="PF01026">
    <property type="entry name" value="TatD_DNase"/>
    <property type="match status" value="1"/>
</dbReference>
<dbReference type="PANTHER" id="PTHR46124:SF2">
    <property type="entry name" value="D-AMINOACYL-TRNA DEACYLASE"/>
    <property type="match status" value="1"/>
</dbReference>
<dbReference type="Gene3D" id="3.20.20.140">
    <property type="entry name" value="Metal-dependent hydrolases"/>
    <property type="match status" value="1"/>
</dbReference>
<feature type="binding site" evidence="3">
    <location>
        <position position="132"/>
    </location>
    <ligand>
        <name>a divalent metal cation</name>
        <dbReference type="ChEBI" id="CHEBI:60240"/>
        <label>2</label>
    </ligand>
</feature>
<dbReference type="PANTHER" id="PTHR46124">
    <property type="entry name" value="D-AMINOACYL-TRNA DEACYLASE"/>
    <property type="match status" value="1"/>
</dbReference>
<accession>A0A9D1PS07</accession>
<keyword evidence="1 3" id="KW-0479">Metal-binding</keyword>
<dbReference type="NCBIfam" id="TIGR00010">
    <property type="entry name" value="YchF/TatD family DNA exonuclease"/>
    <property type="match status" value="1"/>
</dbReference>
<feature type="binding site" evidence="3">
    <location>
        <position position="95"/>
    </location>
    <ligand>
        <name>a divalent metal cation</name>
        <dbReference type="ChEBI" id="CHEBI:60240"/>
        <label>1</label>
    </ligand>
</feature>
<proteinExistence type="predicted"/>
<dbReference type="FunFam" id="3.20.20.140:FF:000005">
    <property type="entry name" value="TatD family hydrolase"/>
    <property type="match status" value="1"/>
</dbReference>
<reference evidence="4" key="2">
    <citation type="submission" date="2021-04" db="EMBL/GenBank/DDBJ databases">
        <authorList>
            <person name="Gilroy R."/>
        </authorList>
    </citation>
    <scope>NUCLEOTIDE SEQUENCE</scope>
    <source>
        <strain evidence="4">5790</strain>
    </source>
</reference>
<evidence type="ECO:0000313" key="4">
    <source>
        <dbReference type="EMBL" id="HIV86006.1"/>
    </source>
</evidence>
<organism evidence="4 5">
    <name type="scientific">Candidatus Monoglobus merdigallinarum</name>
    <dbReference type="NCBI Taxonomy" id="2838698"/>
    <lineage>
        <taxon>Bacteria</taxon>
        <taxon>Bacillati</taxon>
        <taxon>Bacillota</taxon>
        <taxon>Clostridia</taxon>
        <taxon>Monoglobales</taxon>
        <taxon>Monoglobaceae</taxon>
        <taxon>Monoglobus</taxon>
    </lineage>
</organism>
<dbReference type="GO" id="GO:0004536">
    <property type="term" value="F:DNA nuclease activity"/>
    <property type="evidence" value="ECO:0007669"/>
    <property type="project" value="InterPro"/>
</dbReference>
<dbReference type="GO" id="GO:0005829">
    <property type="term" value="C:cytosol"/>
    <property type="evidence" value="ECO:0007669"/>
    <property type="project" value="TreeGrafter"/>
</dbReference>
<keyword evidence="2 4" id="KW-0378">Hydrolase</keyword>
<feature type="binding site" evidence="3">
    <location>
        <position position="10"/>
    </location>
    <ligand>
        <name>a divalent metal cation</name>
        <dbReference type="ChEBI" id="CHEBI:60240"/>
        <label>1</label>
    </ligand>
</feature>
<dbReference type="InterPro" id="IPR018228">
    <property type="entry name" value="DNase_TatD-rel_CS"/>
</dbReference>
<dbReference type="GO" id="GO:0046872">
    <property type="term" value="F:metal ion binding"/>
    <property type="evidence" value="ECO:0007669"/>
    <property type="project" value="UniProtKB-KW"/>
</dbReference>
<comment type="caution">
    <text evidence="4">The sequence shown here is derived from an EMBL/GenBank/DDBJ whole genome shotgun (WGS) entry which is preliminary data.</text>
</comment>
<feature type="binding site" evidence="3">
    <location>
        <position position="8"/>
    </location>
    <ligand>
        <name>a divalent metal cation</name>
        <dbReference type="ChEBI" id="CHEBI:60240"/>
        <label>1</label>
    </ligand>
</feature>
<dbReference type="InterPro" id="IPR015991">
    <property type="entry name" value="TatD/YcfH-like"/>
</dbReference>
<dbReference type="SUPFAM" id="SSF51556">
    <property type="entry name" value="Metallo-dependent hydrolases"/>
    <property type="match status" value="1"/>
</dbReference>
<evidence type="ECO:0000256" key="2">
    <source>
        <dbReference type="ARBA" id="ARBA00022801"/>
    </source>
</evidence>
<name>A0A9D1PS07_9FIRM</name>
<dbReference type="PROSITE" id="PS01091">
    <property type="entry name" value="TATD_3"/>
    <property type="match status" value="1"/>
</dbReference>